<dbReference type="PANTHER" id="PTHR13061">
    <property type="entry name" value="DYNACTIN SUBUNIT P25"/>
    <property type="match status" value="1"/>
</dbReference>
<dbReference type="RefSeq" id="WP_007187500.1">
    <property type="nucleotide sequence ID" value="NZ_AKGD01000004.1"/>
</dbReference>
<evidence type="ECO:0000313" key="2">
    <source>
        <dbReference type="Proteomes" id="UP000003704"/>
    </source>
</evidence>
<gene>
    <name evidence="1" type="ORF">WQQ_45650</name>
</gene>
<reference evidence="1 2" key="1">
    <citation type="journal article" date="2012" name="J. Bacteriol.">
        <title>Genome Sequence of n-Alkane-Degrading Hydrocarboniphaga effusa Strain AP103T (ATCC BAA-332T).</title>
        <authorList>
            <person name="Chang H.K."/>
            <person name="Zylstra G.J."/>
            <person name="Chae J.C."/>
        </authorList>
    </citation>
    <scope>NUCLEOTIDE SEQUENCE [LARGE SCALE GENOMIC DNA]</scope>
    <source>
        <strain evidence="1 2">AP103</strain>
    </source>
</reference>
<dbReference type="InterPro" id="IPR050484">
    <property type="entry name" value="Transf_Hexapept/Carb_Anhydrase"/>
</dbReference>
<dbReference type="OrthoDB" id="9803036at2"/>
<name>I8T2I9_9GAMM</name>
<dbReference type="PANTHER" id="PTHR13061:SF29">
    <property type="entry name" value="GAMMA CARBONIC ANHYDRASE-LIKE 1, MITOCHONDRIAL-RELATED"/>
    <property type="match status" value="1"/>
</dbReference>
<keyword evidence="2" id="KW-1185">Reference proteome</keyword>
<comment type="caution">
    <text evidence="1">The sequence shown here is derived from an EMBL/GenBank/DDBJ whole genome shotgun (WGS) entry which is preliminary data.</text>
</comment>
<dbReference type="InterPro" id="IPR001451">
    <property type="entry name" value="Hexapep"/>
</dbReference>
<dbReference type="Pfam" id="PF00132">
    <property type="entry name" value="Hexapep"/>
    <property type="match status" value="1"/>
</dbReference>
<dbReference type="Proteomes" id="UP000003704">
    <property type="component" value="Unassembled WGS sequence"/>
</dbReference>
<protein>
    <submittedName>
        <fullName evidence="1">Hexapeptide repeat-containing transferase</fullName>
    </submittedName>
</protein>
<dbReference type="GO" id="GO:0016740">
    <property type="term" value="F:transferase activity"/>
    <property type="evidence" value="ECO:0007669"/>
    <property type="project" value="UniProtKB-KW"/>
</dbReference>
<sequence>MLYRLDHRTPELQGDNFVADNASLIGSVVLERGASVWFNAVLRGDNDELRIGEGSNVQDGSVLHTDPNLKLVIGKHCTIGHLVMLHGCQIGDGSLIGIKSVVMNRARIGKNCLVGANSLVTEGKQFPDGVMILGSPAKVVRELTPEEIAGLRQSAEVYAQHSRRYRDGLKRIDG</sequence>
<dbReference type="EMBL" id="AKGD01000004">
    <property type="protein sequence ID" value="EIT68130.1"/>
    <property type="molecule type" value="Genomic_DNA"/>
</dbReference>
<dbReference type="InterPro" id="IPR011004">
    <property type="entry name" value="Trimer_LpxA-like_sf"/>
</dbReference>
<dbReference type="STRING" id="1172194.WQQ_45650"/>
<dbReference type="AlphaFoldDB" id="I8T2I9"/>
<accession>I8T2I9</accession>
<organism evidence="1 2">
    <name type="scientific">Hydrocarboniphaga effusa AP103</name>
    <dbReference type="NCBI Taxonomy" id="1172194"/>
    <lineage>
        <taxon>Bacteria</taxon>
        <taxon>Pseudomonadati</taxon>
        <taxon>Pseudomonadota</taxon>
        <taxon>Gammaproteobacteria</taxon>
        <taxon>Nevskiales</taxon>
        <taxon>Nevskiaceae</taxon>
        <taxon>Hydrocarboniphaga</taxon>
    </lineage>
</organism>
<keyword evidence="1" id="KW-0808">Transferase</keyword>
<dbReference type="SUPFAM" id="SSF51161">
    <property type="entry name" value="Trimeric LpxA-like enzymes"/>
    <property type="match status" value="1"/>
</dbReference>
<dbReference type="InterPro" id="IPR047324">
    <property type="entry name" value="LbH_gamma_CA-like"/>
</dbReference>
<dbReference type="Gene3D" id="2.160.10.10">
    <property type="entry name" value="Hexapeptide repeat proteins"/>
    <property type="match status" value="1"/>
</dbReference>
<evidence type="ECO:0000313" key="1">
    <source>
        <dbReference type="EMBL" id="EIT68130.1"/>
    </source>
</evidence>
<proteinExistence type="predicted"/>
<dbReference type="CDD" id="cd04645">
    <property type="entry name" value="LbH_gamma_CA_like"/>
    <property type="match status" value="1"/>
</dbReference>